<protein>
    <recommendedName>
        <fullName evidence="3">PH domain-containing protein</fullName>
    </recommendedName>
</protein>
<dbReference type="OrthoDB" id="115076at2759"/>
<evidence type="ECO:0000313" key="2">
    <source>
        <dbReference type="Proteomes" id="UP000251314"/>
    </source>
</evidence>
<dbReference type="EMBL" id="MJFZ01000923">
    <property type="protein sequence ID" value="RAW24181.1"/>
    <property type="molecule type" value="Genomic_DNA"/>
</dbReference>
<dbReference type="AlphaFoldDB" id="A0A329RIJ8"/>
<name>A0A329RIJ8_9STRA</name>
<comment type="caution">
    <text evidence="1">The sequence shown here is derived from an EMBL/GenBank/DDBJ whole genome shotgun (WGS) entry which is preliminary data.</text>
</comment>
<dbReference type="VEuPathDB" id="FungiDB:PC110_g19391"/>
<accession>A0A329RIJ8</accession>
<gene>
    <name evidence="1" type="ORF">PC110_g19391</name>
</gene>
<evidence type="ECO:0000313" key="1">
    <source>
        <dbReference type="EMBL" id="RAW24181.1"/>
    </source>
</evidence>
<reference evidence="1 2" key="1">
    <citation type="submission" date="2018-01" db="EMBL/GenBank/DDBJ databases">
        <title>Draft genome of the strawberry crown rot pathogen Phytophthora cactorum.</title>
        <authorList>
            <person name="Armitage A.D."/>
            <person name="Lysoe E."/>
            <person name="Nellist C.F."/>
            <person name="Harrison R.J."/>
            <person name="Brurberg M.B."/>
        </authorList>
    </citation>
    <scope>NUCLEOTIDE SEQUENCE [LARGE SCALE GENOMIC DNA]</scope>
    <source>
        <strain evidence="1 2">10300</strain>
    </source>
</reference>
<sequence length="232" mass="26146">MTTQVLPLPLHPRRAQQLFQDALLTDYELTPQLSDKSLPQRLLELQRLNLIGIQDAKRGTRFQRIRASNPHNESEEVTLMLTTDGSTIQVKTETNAGIESLPLVKIKGITLQETPLNSFSLQLDDPVDGNSVGVGDIFVASNADTLNRWVVALTCGVNAFQQHQATQLNYRDTKQADLVWQAVRLRIFELAGVLGMPTAIDHVTRAIPEQDYRQSEALRRRLKFLQSYTDRS</sequence>
<organism evidence="1 2">
    <name type="scientific">Phytophthora cactorum</name>
    <dbReference type="NCBI Taxonomy" id="29920"/>
    <lineage>
        <taxon>Eukaryota</taxon>
        <taxon>Sar</taxon>
        <taxon>Stramenopiles</taxon>
        <taxon>Oomycota</taxon>
        <taxon>Peronosporomycetes</taxon>
        <taxon>Peronosporales</taxon>
        <taxon>Peronosporaceae</taxon>
        <taxon>Phytophthora</taxon>
    </lineage>
</organism>
<dbReference type="Proteomes" id="UP000251314">
    <property type="component" value="Unassembled WGS sequence"/>
</dbReference>
<proteinExistence type="predicted"/>
<keyword evidence="2" id="KW-1185">Reference proteome</keyword>
<evidence type="ECO:0008006" key="3">
    <source>
        <dbReference type="Google" id="ProtNLM"/>
    </source>
</evidence>